<dbReference type="Gene3D" id="3.20.20.80">
    <property type="entry name" value="Glycosidases"/>
    <property type="match status" value="1"/>
</dbReference>
<dbReference type="GO" id="GO:0003796">
    <property type="term" value="F:lysozyme activity"/>
    <property type="evidence" value="ECO:0007669"/>
    <property type="project" value="InterPro"/>
</dbReference>
<sequence>MSADSAEAVEALVKVKGSDAPGSTVKPFAYEGQLNGFDIASFQAGINVSKVSGDFVFIKATQGIWYKDQLPSKGYDYAAWADEAPASGKLVGFYHYAEGGDPIKEADCFYDVIKAYKGRAVVALDWEQTSNKLFGTGFDVQWCKRFLDRIASLMDARPLIYMSKSVTHKYDWSSVAVDYPL</sequence>
<keyword evidence="5" id="KW-1185">Reference proteome</keyword>
<dbReference type="InterPro" id="IPR017853">
    <property type="entry name" value="GH"/>
</dbReference>
<dbReference type="GO" id="GO:0009253">
    <property type="term" value="P:peptidoglycan catabolic process"/>
    <property type="evidence" value="ECO:0007669"/>
    <property type="project" value="InterPro"/>
</dbReference>
<accession>A0A1G6HY66</accession>
<dbReference type="InterPro" id="IPR002053">
    <property type="entry name" value="Glyco_hydro_25"/>
</dbReference>
<name>A0A1G6HY66_9ACTN</name>
<comment type="similarity">
    <text evidence="1">Belongs to the glycosyl hydrolase 25 family.</text>
</comment>
<dbReference type="Pfam" id="PF01183">
    <property type="entry name" value="Glyco_hydro_25"/>
    <property type="match status" value="1"/>
</dbReference>
<dbReference type="SMART" id="SM00641">
    <property type="entry name" value="Glyco_25"/>
    <property type="match status" value="1"/>
</dbReference>
<keyword evidence="2 4" id="KW-0378">Hydrolase</keyword>
<dbReference type="AlphaFoldDB" id="A0A1G6HY66"/>
<evidence type="ECO:0000256" key="2">
    <source>
        <dbReference type="ARBA" id="ARBA00022801"/>
    </source>
</evidence>
<dbReference type="InterPro" id="IPR018077">
    <property type="entry name" value="Glyco_hydro_fam25_subgr"/>
</dbReference>
<dbReference type="SUPFAM" id="SSF51445">
    <property type="entry name" value="(Trans)glycosidases"/>
    <property type="match status" value="1"/>
</dbReference>
<evidence type="ECO:0000313" key="5">
    <source>
        <dbReference type="Proteomes" id="UP000198528"/>
    </source>
</evidence>
<dbReference type="EMBL" id="FMZL01000001">
    <property type="protein sequence ID" value="SDB99120.1"/>
    <property type="molecule type" value="Genomic_DNA"/>
</dbReference>
<protein>
    <submittedName>
        <fullName evidence="4">Glycosyl hydrolases family 25</fullName>
    </submittedName>
</protein>
<dbReference type="Proteomes" id="UP000198528">
    <property type="component" value="Unassembled WGS sequence"/>
</dbReference>
<reference evidence="5" key="1">
    <citation type="submission" date="2016-10" db="EMBL/GenBank/DDBJ databases">
        <authorList>
            <person name="Varghese N."/>
            <person name="Submissions S."/>
        </authorList>
    </citation>
    <scope>NUCLEOTIDE SEQUENCE [LARGE SCALE GENOMIC DNA]</scope>
    <source>
        <strain evidence="5">DSM 22619</strain>
    </source>
</reference>
<proteinExistence type="inferred from homology"/>
<evidence type="ECO:0000313" key="4">
    <source>
        <dbReference type="EMBL" id="SDB99120.1"/>
    </source>
</evidence>
<keyword evidence="3" id="KW-0326">Glycosidase</keyword>
<dbReference type="GO" id="GO:0016998">
    <property type="term" value="P:cell wall macromolecule catabolic process"/>
    <property type="evidence" value="ECO:0007669"/>
    <property type="project" value="InterPro"/>
</dbReference>
<evidence type="ECO:0000256" key="3">
    <source>
        <dbReference type="ARBA" id="ARBA00023295"/>
    </source>
</evidence>
<dbReference type="PROSITE" id="PS51904">
    <property type="entry name" value="GLYCOSYL_HYDROL_F25_2"/>
    <property type="match status" value="1"/>
</dbReference>
<evidence type="ECO:0000256" key="1">
    <source>
        <dbReference type="ARBA" id="ARBA00010646"/>
    </source>
</evidence>
<dbReference type="STRING" id="604330.SAMN04489857_0428"/>
<gene>
    <name evidence="4" type="ORF">SAMN04487824_101222</name>
</gene>
<organism evidence="4 5">
    <name type="scientific">Parafannyhessea umbonata</name>
    <dbReference type="NCBI Taxonomy" id="604330"/>
    <lineage>
        <taxon>Bacteria</taxon>
        <taxon>Bacillati</taxon>
        <taxon>Actinomycetota</taxon>
        <taxon>Coriobacteriia</taxon>
        <taxon>Coriobacteriales</taxon>
        <taxon>Atopobiaceae</taxon>
        <taxon>Parafannyhessea</taxon>
    </lineage>
</organism>